<dbReference type="AlphaFoldDB" id="A0A438KA97"/>
<dbReference type="GO" id="GO:0003824">
    <property type="term" value="F:catalytic activity"/>
    <property type="evidence" value="ECO:0007669"/>
    <property type="project" value="InterPro"/>
</dbReference>
<evidence type="ECO:0000313" key="5">
    <source>
        <dbReference type="Proteomes" id="UP000288805"/>
    </source>
</evidence>
<dbReference type="Proteomes" id="UP000288805">
    <property type="component" value="Unassembled WGS sequence"/>
</dbReference>
<dbReference type="Pfam" id="PF14111">
    <property type="entry name" value="DUF4283"/>
    <property type="match status" value="1"/>
</dbReference>
<name>A0A438KA97_VITVI</name>
<dbReference type="SUPFAM" id="SSF56219">
    <property type="entry name" value="DNase I-like"/>
    <property type="match status" value="1"/>
</dbReference>
<evidence type="ECO:0000259" key="2">
    <source>
        <dbReference type="Pfam" id="PF03372"/>
    </source>
</evidence>
<organism evidence="4 5">
    <name type="scientific">Vitis vinifera</name>
    <name type="common">Grape</name>
    <dbReference type="NCBI Taxonomy" id="29760"/>
    <lineage>
        <taxon>Eukaryota</taxon>
        <taxon>Viridiplantae</taxon>
        <taxon>Streptophyta</taxon>
        <taxon>Embryophyta</taxon>
        <taxon>Tracheophyta</taxon>
        <taxon>Spermatophyta</taxon>
        <taxon>Magnoliopsida</taxon>
        <taxon>eudicotyledons</taxon>
        <taxon>Gunneridae</taxon>
        <taxon>Pentapetalae</taxon>
        <taxon>rosids</taxon>
        <taxon>Vitales</taxon>
        <taxon>Vitaceae</taxon>
        <taxon>Viteae</taxon>
        <taxon>Vitis</taxon>
    </lineage>
</organism>
<feature type="domain" description="DUF4283" evidence="3">
    <location>
        <begin position="97"/>
        <end position="182"/>
    </location>
</feature>
<feature type="domain" description="Endonuclease/exonuclease/phosphatase" evidence="2">
    <location>
        <begin position="562"/>
        <end position="719"/>
    </location>
</feature>
<evidence type="ECO:0000259" key="3">
    <source>
        <dbReference type="Pfam" id="PF14111"/>
    </source>
</evidence>
<dbReference type="InterPro" id="IPR025558">
    <property type="entry name" value="DUF4283"/>
</dbReference>
<sequence length="876" mass="98260">MVREVNKAGSFIRLGVLDAEEKRYNICIPRGRGGREGWSVMAEVVRNLYTMIDRREKNKDEPTLERVKSEMGRRWGNRNSILARMEIKGEDICRNVDRLGQCLVGKWNPKVAGGEDLERMGWLMVSVWGLKGKLGLAWMDEGQALLEFEKVVEARKVFAVGERLVGGIHVDLELWSPSYGCLEEGEIEEEVWVRIKGLPLSLWVPNILRRVGDECGGFVAMDASTEKMENLRWARILKPEDRRGSTDRGRGEERGDGGARAGLRVEEWGSTGLEVLLRSDDGMEGQLDGMGRVSSVGRIQFGSMFRASEGGAEDGSSLDGFNEPNLGLRRDGGPSPQSSFESVVAKEAGGGGLGPMGRRKGPKGKEKVLEEDPGPRFGPFLDQRMCSGPSSSCLQEFGAQPGGPLVKKRKGPAVNQPKIGPMEALAQLGLFGEANFELEFLRAREKETENDLKANPLYALVDSALEDEAWRESNGQGAAGSRASGSVCWDLVEFKGPLATAREQEGGSSQNELQEERGEGDLDWQESSLARFSQFLGGWQKEMSYPGQRSADCDCLMNLKLLSWNVRGVNESTKRKVIKSVIRKQKVDLFCIQETKIQDMTDRVVRSLGSGRFLDWKALNACGLAGGILICWDKRALDLLEWEAGQFSLSCRFRTVENGVIWAFTGVYGPFTRLERECLWEEVGAIRGIWEGPWCLGGDFNITLAQGERSRQGRITSAMRRFAEVVDDLGLVDLQLQGFSRVSQRRLPRPTSDHFLVLLEGGSLRRGPAPFRFENMWFKAEGFKDLIRNWWRGIEVSGSASFRLSAKLKELKQKLKAWNREEFGNLECNKEAVLHQVEYWDRVEDERSLTMEELACKKEAKEGYAKWVDLEETHWR</sequence>
<dbReference type="InterPro" id="IPR005135">
    <property type="entry name" value="Endo/exonuclease/phosphatase"/>
</dbReference>
<comment type="caution">
    <text evidence="4">The sequence shown here is derived from an EMBL/GenBank/DDBJ whole genome shotgun (WGS) entry which is preliminary data.</text>
</comment>
<evidence type="ECO:0000256" key="1">
    <source>
        <dbReference type="SAM" id="MobiDB-lite"/>
    </source>
</evidence>
<accession>A0A438KA97</accession>
<feature type="compositionally biased region" description="Basic and acidic residues" evidence="1">
    <location>
        <begin position="363"/>
        <end position="374"/>
    </location>
</feature>
<dbReference type="InterPro" id="IPR036691">
    <property type="entry name" value="Endo/exonu/phosph_ase_sf"/>
</dbReference>
<dbReference type="PANTHER" id="PTHR34427:SF5">
    <property type="entry name" value="DUF4283 DOMAIN-CONTAINING PROTEIN"/>
    <property type="match status" value="1"/>
</dbReference>
<dbReference type="Pfam" id="PF03372">
    <property type="entry name" value="Exo_endo_phos"/>
    <property type="match status" value="1"/>
</dbReference>
<feature type="region of interest" description="Disordered" evidence="1">
    <location>
        <begin position="308"/>
        <end position="376"/>
    </location>
</feature>
<dbReference type="PANTHER" id="PTHR34427">
    <property type="entry name" value="DUF4283 DOMAIN PROTEIN"/>
    <property type="match status" value="1"/>
</dbReference>
<proteinExistence type="predicted"/>
<reference evidence="4 5" key="1">
    <citation type="journal article" date="2018" name="PLoS Genet.">
        <title>Population sequencing reveals clonal diversity and ancestral inbreeding in the grapevine cultivar Chardonnay.</title>
        <authorList>
            <person name="Roach M.J."/>
            <person name="Johnson D.L."/>
            <person name="Bohlmann J."/>
            <person name="van Vuuren H.J."/>
            <person name="Jones S.J."/>
            <person name="Pretorius I.S."/>
            <person name="Schmidt S.A."/>
            <person name="Borneman A.R."/>
        </authorList>
    </citation>
    <scope>NUCLEOTIDE SEQUENCE [LARGE SCALE GENOMIC DNA]</scope>
    <source>
        <strain evidence="5">cv. Chardonnay</strain>
        <tissue evidence="4">Leaf</tissue>
    </source>
</reference>
<evidence type="ECO:0000313" key="4">
    <source>
        <dbReference type="EMBL" id="RVX18135.1"/>
    </source>
</evidence>
<dbReference type="Gene3D" id="3.60.10.10">
    <property type="entry name" value="Endonuclease/exonuclease/phosphatase"/>
    <property type="match status" value="1"/>
</dbReference>
<protein>
    <submittedName>
        <fullName evidence="4">Uncharacterized protein</fullName>
    </submittedName>
</protein>
<dbReference type="EMBL" id="QGNW01000012">
    <property type="protein sequence ID" value="RVX18135.1"/>
    <property type="molecule type" value="Genomic_DNA"/>
</dbReference>
<gene>
    <name evidence="4" type="ORF">CK203_004378</name>
</gene>